<feature type="transmembrane region" description="Helical" evidence="2">
    <location>
        <begin position="128"/>
        <end position="146"/>
    </location>
</feature>
<organism evidence="3 4">
    <name type="scientific">Halorubrum rubrum</name>
    <dbReference type="NCBI Taxonomy" id="1126240"/>
    <lineage>
        <taxon>Archaea</taxon>
        <taxon>Methanobacteriati</taxon>
        <taxon>Methanobacteriota</taxon>
        <taxon>Stenosarchaea group</taxon>
        <taxon>Halobacteria</taxon>
        <taxon>Halobacteriales</taxon>
        <taxon>Haloferacaceae</taxon>
        <taxon>Halorubrum</taxon>
    </lineage>
</organism>
<sequence length="637" mass="68379">MSPGLPSTYAPRNVAPIGLLIGTLCFLIAVSAANGAPATGTEVSIYEATPLLFWIGIGVALSVSVVTLAFAGSWIQWAGSLALSGLSVLAIVALPLVRGYFFYGLSDSIRHLGAVRRLVTDDLGFTEIVYPGAYAYSGFLAALSGIPLERAMLFVVFTMMVLFVVFGTLCVRTIVPRRRAVAVAAVSMLLFLPLNQISLHPHFHTFSLTTFFTPVLLFVVIGHLTAGTADSTLPGRLSSTDLAFGVGAIAVVLYHPLAATDLIIVLGSIVAIQWVGRRAFPGTLLARSPPLYGQFLFLVVVFAVWNGQQDAAVRHSSNIIEALNGWITGTARAGEDITQRTESAGSVGLSVAEIFVKLFLVKVFYVLVAAAVVLANLRSRYLEEESSTVTTAFSVSGIALGSFALVTFIGPINEYFFRHIGFGMLLVAILAPIGLTKAIDGVERLSPGLEVSLKTVGLVALVIGVTLSMLVIFPSPYIAQPTQHVSEQQYEGHVTAIEYRAEGAAVASGRGGPRRYATAMGVYLDPRLSWKTPPEALPGELRRYRGHDFATEEFYYYIQTEHAERKELVAFRGIRYDAADFRDVDRTTGVSRIMSNGEVDVHYVEYADGPTFGPARLDPAAPIRPDGSRVARGGVPA</sequence>
<feature type="transmembrane region" description="Helical" evidence="2">
    <location>
        <begin position="246"/>
        <end position="272"/>
    </location>
</feature>
<keyword evidence="2" id="KW-1133">Transmembrane helix</keyword>
<feature type="transmembrane region" description="Helical" evidence="2">
    <location>
        <begin position="180"/>
        <end position="199"/>
    </location>
</feature>
<keyword evidence="2" id="KW-0472">Membrane</keyword>
<feature type="transmembrane region" description="Helical" evidence="2">
    <location>
        <begin position="51"/>
        <end position="74"/>
    </location>
</feature>
<dbReference type="AlphaFoldDB" id="A0ABD5QZ60"/>
<evidence type="ECO:0000313" key="4">
    <source>
        <dbReference type="Proteomes" id="UP001596118"/>
    </source>
</evidence>
<name>A0ABD5QZ60_9EURY</name>
<feature type="transmembrane region" description="Helical" evidence="2">
    <location>
        <begin position="456"/>
        <end position="479"/>
    </location>
</feature>
<feature type="transmembrane region" description="Helical" evidence="2">
    <location>
        <begin position="389"/>
        <end position="409"/>
    </location>
</feature>
<feature type="transmembrane region" description="Helical" evidence="2">
    <location>
        <begin position="153"/>
        <end position="174"/>
    </location>
</feature>
<protein>
    <recommendedName>
        <fullName evidence="5">MFS transporter</fullName>
    </recommendedName>
</protein>
<proteinExistence type="predicted"/>
<keyword evidence="2" id="KW-0812">Transmembrane</keyword>
<reference evidence="3 4" key="1">
    <citation type="journal article" date="2019" name="Int. J. Syst. Evol. Microbiol.">
        <title>The Global Catalogue of Microorganisms (GCM) 10K type strain sequencing project: providing services to taxonomists for standard genome sequencing and annotation.</title>
        <authorList>
            <consortium name="The Broad Institute Genomics Platform"/>
            <consortium name="The Broad Institute Genome Sequencing Center for Infectious Disease"/>
            <person name="Wu L."/>
            <person name="Ma J."/>
        </authorList>
    </citation>
    <scope>NUCLEOTIDE SEQUENCE [LARGE SCALE GENOMIC DNA]</scope>
    <source>
        <strain evidence="3 4">CGMCC 1.12124</strain>
    </source>
</reference>
<dbReference type="EMBL" id="JBHSKY010000003">
    <property type="protein sequence ID" value="MFC5277846.1"/>
    <property type="molecule type" value="Genomic_DNA"/>
</dbReference>
<feature type="transmembrane region" description="Helical" evidence="2">
    <location>
        <begin position="206"/>
        <end position="226"/>
    </location>
</feature>
<feature type="region of interest" description="Disordered" evidence="1">
    <location>
        <begin position="617"/>
        <end position="637"/>
    </location>
</feature>
<evidence type="ECO:0008006" key="5">
    <source>
        <dbReference type="Google" id="ProtNLM"/>
    </source>
</evidence>
<comment type="caution">
    <text evidence="3">The sequence shown here is derived from an EMBL/GenBank/DDBJ whole genome shotgun (WGS) entry which is preliminary data.</text>
</comment>
<feature type="transmembrane region" description="Helical" evidence="2">
    <location>
        <begin position="284"/>
        <end position="305"/>
    </location>
</feature>
<gene>
    <name evidence="3" type="ORF">ACFPM1_03555</name>
</gene>
<feature type="transmembrane region" description="Helical" evidence="2">
    <location>
        <begin position="415"/>
        <end position="435"/>
    </location>
</feature>
<evidence type="ECO:0000256" key="2">
    <source>
        <dbReference type="SAM" id="Phobius"/>
    </source>
</evidence>
<evidence type="ECO:0000313" key="3">
    <source>
        <dbReference type="EMBL" id="MFC5277846.1"/>
    </source>
</evidence>
<accession>A0ABD5QZ60</accession>
<feature type="transmembrane region" description="Helical" evidence="2">
    <location>
        <begin position="81"/>
        <end position="103"/>
    </location>
</feature>
<dbReference type="RefSeq" id="WP_256412363.1">
    <property type="nucleotide sequence ID" value="NZ_JANHDM010000009.1"/>
</dbReference>
<keyword evidence="4" id="KW-1185">Reference proteome</keyword>
<evidence type="ECO:0000256" key="1">
    <source>
        <dbReference type="SAM" id="MobiDB-lite"/>
    </source>
</evidence>
<dbReference type="Proteomes" id="UP001596118">
    <property type="component" value="Unassembled WGS sequence"/>
</dbReference>
<feature type="transmembrane region" description="Helical" evidence="2">
    <location>
        <begin position="354"/>
        <end position="377"/>
    </location>
</feature>